<feature type="compositionally biased region" description="Polar residues" evidence="1">
    <location>
        <begin position="20"/>
        <end position="33"/>
    </location>
</feature>
<evidence type="ECO:0000313" key="2">
    <source>
        <dbReference type="Proteomes" id="UP000887572"/>
    </source>
</evidence>
<dbReference type="GO" id="GO:0032299">
    <property type="term" value="C:ribonuclease H2 complex"/>
    <property type="evidence" value="ECO:0007669"/>
    <property type="project" value="InterPro"/>
</dbReference>
<sequence>MFFVLNSLCQVRRKNRHLPKSSSPGRYSCSSKAQNKRRVNNVEEMEAEELSEDKMRQKSTAIEEELEDLVSLCGSVATTAGGDSLLDLGLDQDSIAVDQHQSDREFERKFFVMKEGSLSGKIYPLPHPASSERALYLLNENGELFELLQLDHGKRSFFYGDSVIGDGSVLMFFPVHPLFLVIEQLQRKASDRFLTAFDILEDEDFPALKELALSVKLLDTLKTVADCANDLTTNHESVKFRFNEGRLFEWLEERFRILKSSLAANDDENENCANDEHCFGILADYLPGSVSQRLKERLDIKSDRKGDVQQRKKRLLVEAAKEKETKIGCTPSKKKNTKLLAEASKGSRPIASFFGTPKAK</sequence>
<dbReference type="GO" id="GO:0005654">
    <property type="term" value="C:nucleoplasm"/>
    <property type="evidence" value="ECO:0007669"/>
    <property type="project" value="TreeGrafter"/>
</dbReference>
<organism evidence="2 3">
    <name type="scientific">Globodera rostochiensis</name>
    <name type="common">Golden nematode worm</name>
    <name type="synonym">Heterodera rostochiensis</name>
    <dbReference type="NCBI Taxonomy" id="31243"/>
    <lineage>
        <taxon>Eukaryota</taxon>
        <taxon>Metazoa</taxon>
        <taxon>Ecdysozoa</taxon>
        <taxon>Nematoda</taxon>
        <taxon>Chromadorea</taxon>
        <taxon>Rhabditida</taxon>
        <taxon>Tylenchina</taxon>
        <taxon>Tylenchomorpha</taxon>
        <taxon>Tylenchoidea</taxon>
        <taxon>Heteroderidae</taxon>
        <taxon>Heteroderinae</taxon>
        <taxon>Globodera</taxon>
    </lineage>
</organism>
<dbReference type="PANTHER" id="PTHR13383">
    <property type="entry name" value="RIBONUCLEASE H2 SUBUNIT B"/>
    <property type="match status" value="1"/>
</dbReference>
<keyword evidence="2" id="KW-1185">Reference proteome</keyword>
<proteinExistence type="predicted"/>
<evidence type="ECO:0000313" key="3">
    <source>
        <dbReference type="WBParaSite" id="Gr19_v10_g511.t1"/>
    </source>
</evidence>
<feature type="region of interest" description="Disordered" evidence="1">
    <location>
        <begin position="15"/>
        <end position="56"/>
    </location>
</feature>
<dbReference type="AlphaFoldDB" id="A0A914HY48"/>
<dbReference type="Gene3D" id="1.10.20.120">
    <property type="match status" value="1"/>
</dbReference>
<dbReference type="PANTHER" id="PTHR13383:SF11">
    <property type="entry name" value="RIBONUCLEASE H2 SUBUNIT B"/>
    <property type="match status" value="1"/>
</dbReference>
<protein>
    <submittedName>
        <fullName evidence="3">Ribonuclease H2 subunit B wHTH domain-containing protein</fullName>
    </submittedName>
</protein>
<dbReference type="InterPro" id="IPR040456">
    <property type="entry name" value="RNase_H2_suB"/>
</dbReference>
<accession>A0A914HY48</accession>
<dbReference type="Proteomes" id="UP000887572">
    <property type="component" value="Unplaced"/>
</dbReference>
<dbReference type="WBParaSite" id="Gr19_v10_g511.t1">
    <property type="protein sequence ID" value="Gr19_v10_g511.t1"/>
    <property type="gene ID" value="Gr19_v10_g511"/>
</dbReference>
<evidence type="ECO:0000256" key="1">
    <source>
        <dbReference type="SAM" id="MobiDB-lite"/>
    </source>
</evidence>
<reference evidence="3" key="1">
    <citation type="submission" date="2022-11" db="UniProtKB">
        <authorList>
            <consortium name="WormBaseParasite"/>
        </authorList>
    </citation>
    <scope>IDENTIFICATION</scope>
</reference>
<name>A0A914HY48_GLORO</name>
<dbReference type="Gene3D" id="2.20.25.530">
    <property type="match status" value="1"/>
</dbReference>
<dbReference type="GO" id="GO:0006401">
    <property type="term" value="P:RNA catabolic process"/>
    <property type="evidence" value="ECO:0007669"/>
    <property type="project" value="TreeGrafter"/>
</dbReference>